<organism evidence="2">
    <name type="scientific">marine sediment metagenome</name>
    <dbReference type="NCBI Taxonomy" id="412755"/>
    <lineage>
        <taxon>unclassified sequences</taxon>
        <taxon>metagenomes</taxon>
        <taxon>ecological metagenomes</taxon>
    </lineage>
</organism>
<evidence type="ECO:0000313" key="2">
    <source>
        <dbReference type="EMBL" id="GAI87393.1"/>
    </source>
</evidence>
<dbReference type="GO" id="GO:0016491">
    <property type="term" value="F:oxidoreductase activity"/>
    <property type="evidence" value="ECO:0007669"/>
    <property type="project" value="InterPro"/>
</dbReference>
<protein>
    <recommendedName>
        <fullName evidence="1">Redoxin domain-containing protein</fullName>
    </recommendedName>
</protein>
<gene>
    <name evidence="2" type="ORF">S12H4_15464</name>
</gene>
<reference evidence="2" key="1">
    <citation type="journal article" date="2014" name="Front. Microbiol.">
        <title>High frequency of phylogenetically diverse reductive dehalogenase-homologous genes in deep subseafloor sedimentary metagenomes.</title>
        <authorList>
            <person name="Kawai M."/>
            <person name="Futagami T."/>
            <person name="Toyoda A."/>
            <person name="Takaki Y."/>
            <person name="Nishi S."/>
            <person name="Hori S."/>
            <person name="Arai W."/>
            <person name="Tsubouchi T."/>
            <person name="Morono Y."/>
            <person name="Uchiyama I."/>
            <person name="Ito T."/>
            <person name="Fujiyama A."/>
            <person name="Inagaki F."/>
            <person name="Takami H."/>
        </authorList>
    </citation>
    <scope>NUCLEOTIDE SEQUENCE</scope>
    <source>
        <strain evidence="2">Expedition CK06-06</strain>
    </source>
</reference>
<accession>X1S3C4</accession>
<evidence type="ECO:0000259" key="1">
    <source>
        <dbReference type="Pfam" id="PF08534"/>
    </source>
</evidence>
<dbReference type="AlphaFoldDB" id="X1S3C4"/>
<comment type="caution">
    <text evidence="2">The sequence shown here is derived from an EMBL/GenBank/DDBJ whole genome shotgun (WGS) entry which is preliminary data.</text>
</comment>
<sequence>METVLYPILADSEKNAKKMEEKYARKYPIYYDPSKKVPKMLNQEIKLSKGGRMPGMLIVDKQGIIQFAYYGDSMQDIPKNEKIFEILEKI</sequence>
<dbReference type="InterPro" id="IPR036249">
    <property type="entry name" value="Thioredoxin-like_sf"/>
</dbReference>
<dbReference type="Pfam" id="PF08534">
    <property type="entry name" value="Redoxin"/>
    <property type="match status" value="1"/>
</dbReference>
<dbReference type="SUPFAM" id="SSF52833">
    <property type="entry name" value="Thioredoxin-like"/>
    <property type="match status" value="1"/>
</dbReference>
<name>X1S3C4_9ZZZZ</name>
<proteinExistence type="predicted"/>
<dbReference type="Gene3D" id="3.40.30.10">
    <property type="entry name" value="Glutaredoxin"/>
    <property type="match status" value="1"/>
</dbReference>
<dbReference type="InterPro" id="IPR013740">
    <property type="entry name" value="Redoxin"/>
</dbReference>
<feature type="domain" description="Redoxin" evidence="1">
    <location>
        <begin position="10"/>
        <end position="76"/>
    </location>
</feature>
<dbReference type="EMBL" id="BARW01007429">
    <property type="protein sequence ID" value="GAI87393.1"/>
    <property type="molecule type" value="Genomic_DNA"/>
</dbReference>